<dbReference type="PROSITE" id="PS50929">
    <property type="entry name" value="ABC_TM1F"/>
    <property type="match status" value="2"/>
</dbReference>
<evidence type="ECO:0000256" key="7">
    <source>
        <dbReference type="SAM" id="Phobius"/>
    </source>
</evidence>
<feature type="transmembrane region" description="Helical" evidence="7">
    <location>
        <begin position="1088"/>
        <end position="1109"/>
    </location>
</feature>
<evidence type="ECO:0000313" key="11">
    <source>
        <dbReference type="Proteomes" id="UP001148312"/>
    </source>
</evidence>
<dbReference type="GO" id="GO:0090374">
    <property type="term" value="P:oligopeptide export from mitochondrion"/>
    <property type="evidence" value="ECO:0007669"/>
    <property type="project" value="TreeGrafter"/>
</dbReference>
<comment type="caution">
    <text evidence="10">The sequence shown here is derived from an EMBL/GenBank/DDBJ whole genome shotgun (WGS) entry which is preliminary data.</text>
</comment>
<feature type="transmembrane region" description="Helical" evidence="7">
    <location>
        <begin position="947"/>
        <end position="967"/>
    </location>
</feature>
<dbReference type="FunFam" id="3.40.50.300:FF:001471">
    <property type="entry name" value="P-loop containing nucleoside triphosphate hydrolase protein"/>
    <property type="match status" value="1"/>
</dbReference>
<evidence type="ECO:0000256" key="2">
    <source>
        <dbReference type="ARBA" id="ARBA00022692"/>
    </source>
</evidence>
<keyword evidence="11" id="KW-1185">Reference proteome</keyword>
<protein>
    <recommendedName>
        <fullName evidence="12">ABC a-pheromone efflux pump AtrD</fullName>
    </recommendedName>
</protein>
<feature type="domain" description="ABC transporter" evidence="8">
    <location>
        <begin position="1148"/>
        <end position="1393"/>
    </location>
</feature>
<feature type="domain" description="ABC transmembrane type-1" evidence="9">
    <location>
        <begin position="59"/>
        <end position="368"/>
    </location>
</feature>
<dbReference type="Pfam" id="PF00005">
    <property type="entry name" value="ABC_tran"/>
    <property type="match status" value="2"/>
</dbReference>
<reference evidence="10" key="1">
    <citation type="submission" date="2022-12" db="EMBL/GenBank/DDBJ databases">
        <authorList>
            <person name="Petersen C."/>
        </authorList>
    </citation>
    <scope>NUCLEOTIDE SEQUENCE</scope>
    <source>
        <strain evidence="10">IBT 30728</strain>
    </source>
</reference>
<dbReference type="GO" id="GO:0005524">
    <property type="term" value="F:ATP binding"/>
    <property type="evidence" value="ECO:0007669"/>
    <property type="project" value="UniProtKB-KW"/>
</dbReference>
<dbReference type="Proteomes" id="UP001148312">
    <property type="component" value="Unassembled WGS sequence"/>
</dbReference>
<gene>
    <name evidence="10" type="ORF">N7539_006609</name>
</gene>
<reference evidence="10" key="2">
    <citation type="journal article" date="2023" name="IMA Fungus">
        <title>Comparative genomic study of the Penicillium genus elucidates a diverse pangenome and 15 lateral gene transfer events.</title>
        <authorList>
            <person name="Petersen C."/>
            <person name="Sorensen T."/>
            <person name="Nielsen M.R."/>
            <person name="Sondergaard T.E."/>
            <person name="Sorensen J.L."/>
            <person name="Fitzpatrick D.A."/>
            <person name="Frisvad J.C."/>
            <person name="Nielsen K.L."/>
        </authorList>
    </citation>
    <scope>NUCLEOTIDE SEQUENCE</scope>
    <source>
        <strain evidence="10">IBT 30728</strain>
    </source>
</reference>
<organism evidence="10 11">
    <name type="scientific">Penicillium diatomitis</name>
    <dbReference type="NCBI Taxonomy" id="2819901"/>
    <lineage>
        <taxon>Eukaryota</taxon>
        <taxon>Fungi</taxon>
        <taxon>Dikarya</taxon>
        <taxon>Ascomycota</taxon>
        <taxon>Pezizomycotina</taxon>
        <taxon>Eurotiomycetes</taxon>
        <taxon>Eurotiomycetidae</taxon>
        <taxon>Eurotiales</taxon>
        <taxon>Aspergillaceae</taxon>
        <taxon>Penicillium</taxon>
    </lineage>
</organism>
<keyword evidence="5 7" id="KW-1133">Transmembrane helix</keyword>
<feature type="domain" description="ABC transmembrane type-1" evidence="9">
    <location>
        <begin position="830"/>
        <end position="1114"/>
    </location>
</feature>
<name>A0A9W9X1V7_9EURO</name>
<evidence type="ECO:0000259" key="9">
    <source>
        <dbReference type="PROSITE" id="PS50929"/>
    </source>
</evidence>
<feature type="transmembrane region" description="Helical" evidence="7">
    <location>
        <begin position="308"/>
        <end position="328"/>
    </location>
</feature>
<dbReference type="Gene3D" id="3.40.50.300">
    <property type="entry name" value="P-loop containing nucleotide triphosphate hydrolases"/>
    <property type="match status" value="2"/>
</dbReference>
<dbReference type="GeneID" id="81626459"/>
<feature type="transmembrane region" description="Helical" evidence="7">
    <location>
        <begin position="870"/>
        <end position="892"/>
    </location>
</feature>
<dbReference type="RefSeq" id="XP_056788145.1">
    <property type="nucleotide sequence ID" value="XM_056936210.1"/>
</dbReference>
<dbReference type="PANTHER" id="PTHR43394">
    <property type="entry name" value="ATP-DEPENDENT PERMEASE MDL1, MITOCHONDRIAL"/>
    <property type="match status" value="1"/>
</dbReference>
<dbReference type="InterPro" id="IPR003593">
    <property type="entry name" value="AAA+_ATPase"/>
</dbReference>
<dbReference type="InterPro" id="IPR036640">
    <property type="entry name" value="ABC1_TM_sf"/>
</dbReference>
<dbReference type="PANTHER" id="PTHR43394:SF15">
    <property type="entry name" value="ALPHA-FACTOR-TRANSPORTING ATPASE"/>
    <property type="match status" value="1"/>
</dbReference>
<keyword evidence="3" id="KW-0547">Nucleotide-binding</keyword>
<dbReference type="PROSITE" id="PS00211">
    <property type="entry name" value="ABC_TRANSPORTER_1"/>
    <property type="match status" value="1"/>
</dbReference>
<dbReference type="GO" id="GO:0016887">
    <property type="term" value="F:ATP hydrolysis activity"/>
    <property type="evidence" value="ECO:0007669"/>
    <property type="project" value="InterPro"/>
</dbReference>
<keyword evidence="4" id="KW-0067">ATP-binding</keyword>
<feature type="transmembrane region" description="Helical" evidence="7">
    <location>
        <begin position="826"/>
        <end position="850"/>
    </location>
</feature>
<feature type="domain" description="ABC transporter" evidence="8">
    <location>
        <begin position="405"/>
        <end position="644"/>
    </location>
</feature>
<feature type="transmembrane region" description="Helical" evidence="7">
    <location>
        <begin position="1050"/>
        <end position="1076"/>
    </location>
</feature>
<feature type="transmembrane region" description="Helical" evidence="7">
    <location>
        <begin position="225"/>
        <end position="243"/>
    </location>
</feature>
<dbReference type="InterPro" id="IPR039421">
    <property type="entry name" value="Type_1_exporter"/>
</dbReference>
<dbReference type="SMART" id="SM00382">
    <property type="entry name" value="AAA"/>
    <property type="match status" value="2"/>
</dbReference>
<evidence type="ECO:0008006" key="12">
    <source>
        <dbReference type="Google" id="ProtNLM"/>
    </source>
</evidence>
<dbReference type="InterPro" id="IPR003439">
    <property type="entry name" value="ABC_transporter-like_ATP-bd"/>
</dbReference>
<evidence type="ECO:0000256" key="4">
    <source>
        <dbReference type="ARBA" id="ARBA00022840"/>
    </source>
</evidence>
<accession>A0A9W9X1V7</accession>
<sequence>DSTLSYYTKSIRVTGDLCISPEMQTNDAVPQETLPTTKPSPSWKSLLCFTDRRHMLPLLTGAVLALLAGLVTPALAIFLGNVFDVFTSYGAGQITFEDLHSKIVASCFGMLGLGAAGWVLSSTYFAVFIAFGELQASNIRKRLFAELIKRDVGWYEAQSEGSGALFSGIQAYVVLSFTLEQFSNGFDSHIHDLQLAVSQPLGLLLQYFCRSLASLGLGLYTSWKLSLVTLAAIPLFSFIIGFISKRMKFSIEAQQAELSQASKVSSNAASSIDAIKCLNGQNIELTNYSAHIEASATHYRRQARLNSLQISFVRWMVFGMFVQGFWYGSSLARAGELTPGEVLRTFWACLTAAQSIEQVLPQMLVLEKGKVASSVLTSILHRQSPHFSAVEARGMLYPKHCEGDIEVNNVSFAYPSQPGRIVLEPSTFFFPAGETTFVIGKSGSGKTTLGQLLMRFYPCRSGEILIDGNSIEKLDINWVRNNITLVEQRSVLFNDSVLKNIAFGRHKHESVSAEDVQGSIKVAMLQNVLDALPKGLDTCVGPGGNHLSGGQRQRVAIARAKLRDTPILIMDEPTSALDPVNRLAVMNAIREWRRGKTTIIITHEMAHINERDFIYILESGRIVHSGYRDAIEKQPEAEKYFRKDTQDDSSAEGGLNPALTVRDSALSWEGLTRQILLPQSALTRSAHRGSQNFGGQAHHRATSWSDTYEQILSREEVRSIDSTMLGITYNVSKRGSIIGIPRRDLSPIRPSSCYSRPMVELEMTSLQRSDSKGSQPSPESAIFAAQREAIHDVEPTTRSKRHKEKPTGSMYNIMRSVTPALTSNQIVILLLGTLSALAHASATPIFSYCLSQLFSTFYAGTNSDRLTVMWSLAVLGVSIGDGLASFFMHYFLEYCGEAWMNSLRKRAFERILDQPRAWFELQCNSSARLTALLDQNGEDMRNLLGRFAGFVVVAVSITVMAIIWSLIVCWKLTLVALACGPLIYAITRGFEGVNALWEHRCTESNTLIAEIFTETFSEIRTVRTLTLEGYFHDKHNKALSKSLVVGLKRACYTGLLFGLLESTVMFASALIFYYGAILVGAEFTVNDVMMVFSLILFSIGYAAQILSWIPQINTSREIATQLLRLASLPNNNSHEHKGQFRSSNLTPIQFMGLDFRYPSRPETKALKSVSFCIARHSCTAIVGRSGSGKSTIASLLMALYEAPGSKDGRPTVKLGGHDISHLHVPTLRSHISMVSQQPIIFPGTIYDNISYGLGDRASIQSVRMAAEAAGVDDFIQSLPNGYFTVIGDGGIGLSGGQRQRVVIARALLRKPQILILDEATSSLDPAGAEIVRRTVQDLVASRDDLTVIIITHAKEMIEIADHVVVLDEGSVVEDGTYRDLSRRKGGRLYNLINSPENT</sequence>
<dbReference type="Gene3D" id="1.20.1560.10">
    <property type="entry name" value="ABC transporter type 1, transmembrane domain"/>
    <property type="match status" value="4"/>
</dbReference>
<dbReference type="CDD" id="cd18577">
    <property type="entry name" value="ABC_6TM_Pgp_ABCB1_D1_like"/>
    <property type="match status" value="1"/>
</dbReference>
<comment type="subcellular location">
    <subcellularLocation>
        <location evidence="1">Membrane</location>
        <topology evidence="1">Multi-pass membrane protein</topology>
    </subcellularLocation>
</comment>
<dbReference type="GO" id="GO:0015421">
    <property type="term" value="F:ABC-type oligopeptide transporter activity"/>
    <property type="evidence" value="ECO:0007669"/>
    <property type="project" value="TreeGrafter"/>
</dbReference>
<feature type="non-terminal residue" evidence="10">
    <location>
        <position position="1398"/>
    </location>
</feature>
<evidence type="ECO:0000256" key="3">
    <source>
        <dbReference type="ARBA" id="ARBA00022741"/>
    </source>
</evidence>
<dbReference type="SUPFAM" id="SSF90123">
    <property type="entry name" value="ABC transporter transmembrane region"/>
    <property type="match status" value="2"/>
</dbReference>
<evidence type="ECO:0000256" key="5">
    <source>
        <dbReference type="ARBA" id="ARBA00022989"/>
    </source>
</evidence>
<dbReference type="InterPro" id="IPR017871">
    <property type="entry name" value="ABC_transporter-like_CS"/>
</dbReference>
<keyword evidence="6 7" id="KW-0472">Membrane</keyword>
<dbReference type="FunFam" id="3.40.50.300:FF:003218">
    <property type="entry name" value="ABC a-pheromone efflux pump AtrD"/>
    <property type="match status" value="1"/>
</dbReference>
<dbReference type="PROSITE" id="PS50893">
    <property type="entry name" value="ABC_TRANSPORTER_2"/>
    <property type="match status" value="2"/>
</dbReference>
<feature type="transmembrane region" description="Helical" evidence="7">
    <location>
        <begin position="103"/>
        <end position="132"/>
    </location>
</feature>
<dbReference type="InterPro" id="IPR027417">
    <property type="entry name" value="P-loop_NTPase"/>
</dbReference>
<dbReference type="InterPro" id="IPR011527">
    <property type="entry name" value="ABC1_TM_dom"/>
</dbReference>
<evidence type="ECO:0000256" key="1">
    <source>
        <dbReference type="ARBA" id="ARBA00004141"/>
    </source>
</evidence>
<dbReference type="SUPFAM" id="SSF52540">
    <property type="entry name" value="P-loop containing nucleoside triphosphate hydrolases"/>
    <property type="match status" value="2"/>
</dbReference>
<dbReference type="GO" id="GO:0005743">
    <property type="term" value="C:mitochondrial inner membrane"/>
    <property type="evidence" value="ECO:0007669"/>
    <property type="project" value="TreeGrafter"/>
</dbReference>
<feature type="transmembrane region" description="Helical" evidence="7">
    <location>
        <begin position="62"/>
        <end position="83"/>
    </location>
</feature>
<dbReference type="EMBL" id="JAPWDQ010000009">
    <property type="protein sequence ID" value="KAJ5480715.1"/>
    <property type="molecule type" value="Genomic_DNA"/>
</dbReference>
<dbReference type="CDD" id="cd18578">
    <property type="entry name" value="ABC_6TM_Pgp_ABCB1_D2_like"/>
    <property type="match status" value="1"/>
</dbReference>
<dbReference type="Pfam" id="PF00664">
    <property type="entry name" value="ABC_membrane"/>
    <property type="match status" value="3"/>
</dbReference>
<evidence type="ECO:0000256" key="6">
    <source>
        <dbReference type="ARBA" id="ARBA00023136"/>
    </source>
</evidence>
<evidence type="ECO:0000259" key="8">
    <source>
        <dbReference type="PROSITE" id="PS50893"/>
    </source>
</evidence>
<proteinExistence type="predicted"/>
<keyword evidence="2 7" id="KW-0812">Transmembrane</keyword>
<evidence type="ECO:0000313" key="10">
    <source>
        <dbReference type="EMBL" id="KAJ5480715.1"/>
    </source>
</evidence>